<protein>
    <submittedName>
        <fullName evidence="1">Uncharacterized protein</fullName>
    </submittedName>
</protein>
<name>A0A2S4MK09_9BURK</name>
<organism evidence="1 2">
    <name type="scientific">Paraburkholderia eburnea</name>
    <dbReference type="NCBI Taxonomy" id="1189126"/>
    <lineage>
        <taxon>Bacteria</taxon>
        <taxon>Pseudomonadati</taxon>
        <taxon>Pseudomonadota</taxon>
        <taxon>Betaproteobacteria</taxon>
        <taxon>Burkholderiales</taxon>
        <taxon>Burkholderiaceae</taxon>
        <taxon>Paraburkholderia</taxon>
    </lineage>
</organism>
<dbReference type="Proteomes" id="UP000237381">
    <property type="component" value="Unassembled WGS sequence"/>
</dbReference>
<dbReference type="EMBL" id="PQGA01000002">
    <property type="protein sequence ID" value="POR55082.1"/>
    <property type="molecule type" value="Genomic_DNA"/>
</dbReference>
<reference evidence="1 2" key="1">
    <citation type="submission" date="2018-01" db="EMBL/GenBank/DDBJ databases">
        <title>Genomic Encyclopedia of Type Strains, Phase III (KMG-III): the genomes of soil and plant-associated and newly described type strains.</title>
        <authorList>
            <person name="Whitman W."/>
        </authorList>
    </citation>
    <scope>NUCLEOTIDE SEQUENCE [LARGE SCALE GENOMIC DNA]</scope>
    <source>
        <strain evidence="1 2">JCM 18070</strain>
    </source>
</reference>
<evidence type="ECO:0000313" key="1">
    <source>
        <dbReference type="EMBL" id="POR55082.1"/>
    </source>
</evidence>
<gene>
    <name evidence="1" type="ORF">B0G62_102693</name>
</gene>
<proteinExistence type="predicted"/>
<accession>A0A2S4MK09</accession>
<dbReference type="AlphaFoldDB" id="A0A2S4MK09"/>
<evidence type="ECO:0000313" key="2">
    <source>
        <dbReference type="Proteomes" id="UP000237381"/>
    </source>
</evidence>
<comment type="caution">
    <text evidence="1">The sequence shown here is derived from an EMBL/GenBank/DDBJ whole genome shotgun (WGS) entry which is preliminary data.</text>
</comment>
<sequence length="106" mass="11399">MLLAVGVSPLIVHARRTCCFFWPGTRGPLSLQLTDIASQATLLAASPGMSERHVGDLLRIACDAGALLSNVRAESAEIDRTMMTMLERAALSPDSTNYIFPPAQNQ</sequence>
<keyword evidence="2" id="KW-1185">Reference proteome</keyword>